<feature type="compositionally biased region" description="Low complexity" evidence="1">
    <location>
        <begin position="168"/>
        <end position="177"/>
    </location>
</feature>
<feature type="compositionally biased region" description="Low complexity" evidence="1">
    <location>
        <begin position="29"/>
        <end position="38"/>
    </location>
</feature>
<gene>
    <name evidence="2" type="ORF">PAUS00366_LOCUS4081</name>
</gene>
<feature type="region of interest" description="Disordered" evidence="1">
    <location>
        <begin position="1"/>
        <end position="180"/>
    </location>
</feature>
<dbReference type="AlphaFoldDB" id="A0A7S4ACX7"/>
<feature type="compositionally biased region" description="Basic residues" evidence="1">
    <location>
        <begin position="137"/>
        <end position="149"/>
    </location>
</feature>
<feature type="compositionally biased region" description="Basic residues" evidence="1">
    <location>
        <begin position="66"/>
        <end position="80"/>
    </location>
</feature>
<accession>A0A7S4ACX7</accession>
<proteinExistence type="predicted"/>
<dbReference type="EMBL" id="HBIX01005140">
    <property type="protein sequence ID" value="CAE0711344.1"/>
    <property type="molecule type" value="Transcribed_RNA"/>
</dbReference>
<sequence>MSKSRSKSKSRSNSSTKKKRKREDENETESSLLPSSEGEPNDRRQDPSLKEAIAETKTKPDDKSSHGNKRQKKKRKKRAIHNVERQSSPKEGNDKGDDRSLSAIKTTGNSSPVLKQQQQQDNDQTLETSTRLVTESRHKKKRKKKKKKRAPQEQLTTNNDDDGDGGVDDANGTNNNDNVDDEVVLEGSMISDIFVLIDRKGGKVYSATEQRLENGERKLVGRLDEKGGVVLFPKNEQLEKDLEPSSEHNNDDDSDRDDKNGDPHKPSSGFPFEVDPDDHCESPLEAYEDIVPLLQSYRRRIRSGKESSKQLSIYDPYFCNGRVARQLESLGFPEIYNRKEDCYEVWNDSSLYPSYEVFLTNPPYSADHIEKLMQHVTSKKNQNKPWMLLMPNFVHKKDYFQKLTANAGQLPIYLVPKKRYIYLPPPTMREKKASSTHKKSSPFVSMWYLWGGSRDVTNEWYRVLVQKQQQPGGKLFDVARSKSGLRDLRRKPKK</sequence>
<dbReference type="PANTHER" id="PTHR39444:SF3">
    <property type="entry name" value="SITE-SPECIFIC DNA-METHYLTRANSFERASE (ADENINE-SPECIFIC)"/>
    <property type="match status" value="1"/>
</dbReference>
<name>A0A7S4ACX7_9STRA</name>
<dbReference type="PANTHER" id="PTHR39444">
    <property type="entry name" value="SITE-SPECIFIC DNA-METHYLTRANSFERASE (ADENINE-SPECIFIC)"/>
    <property type="match status" value="1"/>
</dbReference>
<reference evidence="2" key="1">
    <citation type="submission" date="2021-01" db="EMBL/GenBank/DDBJ databases">
        <authorList>
            <person name="Corre E."/>
            <person name="Pelletier E."/>
            <person name="Niang G."/>
            <person name="Scheremetjew M."/>
            <person name="Finn R."/>
            <person name="Kale V."/>
            <person name="Holt S."/>
            <person name="Cochrane G."/>
            <person name="Meng A."/>
            <person name="Brown T."/>
            <person name="Cohen L."/>
        </authorList>
    </citation>
    <scope>NUCLEOTIDE SEQUENCE</scope>
    <source>
        <strain evidence="2">10249 10 AB</strain>
    </source>
</reference>
<evidence type="ECO:0000313" key="2">
    <source>
        <dbReference type="EMBL" id="CAE0711344.1"/>
    </source>
</evidence>
<feature type="compositionally biased region" description="Polar residues" evidence="1">
    <location>
        <begin position="103"/>
        <end position="115"/>
    </location>
</feature>
<feature type="compositionally biased region" description="Basic and acidic residues" evidence="1">
    <location>
        <begin position="81"/>
        <end position="100"/>
    </location>
</feature>
<organism evidence="2">
    <name type="scientific">Pseudo-nitzschia australis</name>
    <dbReference type="NCBI Taxonomy" id="44445"/>
    <lineage>
        <taxon>Eukaryota</taxon>
        <taxon>Sar</taxon>
        <taxon>Stramenopiles</taxon>
        <taxon>Ochrophyta</taxon>
        <taxon>Bacillariophyta</taxon>
        <taxon>Bacillariophyceae</taxon>
        <taxon>Bacillariophycidae</taxon>
        <taxon>Bacillariales</taxon>
        <taxon>Bacillariaceae</taxon>
        <taxon>Pseudo-nitzschia</taxon>
    </lineage>
</organism>
<protein>
    <submittedName>
        <fullName evidence="2">Uncharacterized protein</fullName>
    </submittedName>
</protein>
<feature type="region of interest" description="Disordered" evidence="1">
    <location>
        <begin position="230"/>
        <end position="278"/>
    </location>
</feature>
<evidence type="ECO:0000256" key="1">
    <source>
        <dbReference type="SAM" id="MobiDB-lite"/>
    </source>
</evidence>
<feature type="compositionally biased region" description="Basic residues" evidence="1">
    <location>
        <begin position="1"/>
        <end position="21"/>
    </location>
</feature>
<feature type="compositionally biased region" description="Basic and acidic residues" evidence="1">
    <location>
        <begin position="236"/>
        <end position="265"/>
    </location>
</feature>
<feature type="compositionally biased region" description="Basic and acidic residues" evidence="1">
    <location>
        <begin position="40"/>
        <end position="65"/>
    </location>
</feature>